<evidence type="ECO:0000256" key="4">
    <source>
        <dbReference type="ARBA" id="ARBA00022989"/>
    </source>
</evidence>
<dbReference type="GO" id="GO:0016020">
    <property type="term" value="C:membrane"/>
    <property type="evidence" value="ECO:0007669"/>
    <property type="project" value="UniProtKB-SubCell"/>
</dbReference>
<dbReference type="GO" id="GO:0006506">
    <property type="term" value="P:GPI anchor biosynthetic process"/>
    <property type="evidence" value="ECO:0007669"/>
    <property type="project" value="TreeGrafter"/>
</dbReference>
<dbReference type="Proteomes" id="UP001385951">
    <property type="component" value="Unassembled WGS sequence"/>
</dbReference>
<dbReference type="PANTHER" id="PTHR13285:SF18">
    <property type="entry name" value="PROTEIN-CYSTEINE N-PALMITOYLTRANSFERASE RASP"/>
    <property type="match status" value="1"/>
</dbReference>
<dbReference type="GO" id="GO:0005783">
    <property type="term" value="C:endoplasmic reticulum"/>
    <property type="evidence" value="ECO:0007669"/>
    <property type="project" value="TreeGrafter"/>
</dbReference>
<dbReference type="AlphaFoldDB" id="A0AAW0FCM4"/>
<feature type="transmembrane region" description="Helical" evidence="6">
    <location>
        <begin position="128"/>
        <end position="147"/>
    </location>
</feature>
<comment type="subcellular location">
    <subcellularLocation>
        <location evidence="1">Membrane</location>
        <topology evidence="1">Multi-pass membrane protein</topology>
    </subcellularLocation>
</comment>
<evidence type="ECO:0000313" key="7">
    <source>
        <dbReference type="EMBL" id="KAK7678538.1"/>
    </source>
</evidence>
<feature type="transmembrane region" description="Helical" evidence="6">
    <location>
        <begin position="206"/>
        <end position="225"/>
    </location>
</feature>
<dbReference type="InterPro" id="IPR051085">
    <property type="entry name" value="MB_O-acyltransferase"/>
</dbReference>
<reference evidence="7 8" key="1">
    <citation type="submission" date="2022-09" db="EMBL/GenBank/DDBJ databases">
        <authorList>
            <person name="Palmer J.M."/>
        </authorList>
    </citation>
    <scope>NUCLEOTIDE SEQUENCE [LARGE SCALE GENOMIC DNA]</scope>
    <source>
        <strain evidence="7 8">DSM 7382</strain>
    </source>
</reference>
<evidence type="ECO:0000256" key="5">
    <source>
        <dbReference type="ARBA" id="ARBA00023136"/>
    </source>
</evidence>
<protein>
    <recommendedName>
        <fullName evidence="9">Glycerol transporter</fullName>
    </recommendedName>
</protein>
<name>A0AAW0FCM4_9APHY</name>
<sequence>MGGDISLEMPSDLRRDFSTPNLHPDLLSQRGRGGITKLTVDIPSSYRPPPENITTRYPSRWRTPEFYFYYVAFAAVVPFMIYIPIRLSYTTHPNYLRYQHRLSPGWLFGQKVDNSDHQYRTFRDNVPVLFALLAVFLSLKQLYIRVIAPRLAIRSEANLHLVPFIISFGILMLLGLHGSSAPKVLAVFFLNYAIAKYTAASKFSPLATWIFNVAVLFAADKYAGFPYASLHPSLNYLDTLDGFYRWHVGFNITMLRLISFNMDYHWACRRIGQTDNGRELEYKERTRTFHSLEIYNILNYLAYVLYSPLYIGGPIMSFNDFLWQLRRPLNIPLRTTLAYLFRFAVCILTMEFILHFMYVVAIKDTKAWQGDNAAELSMIGLWNLIIIWLKLLVPWRFFRLWALLDGIDPPENMVRCVLNNYSAQGFWRAWHRSYNLWIVRYIYIPLGGTKNVVFTTILVFTFVALWHDLSFRLLAWGWLVSLFIIPEILASYILPASKFDSRWWYRHACAVGAVFNMMMMMGANLVGFVLGTEGVSYMLGQIFSSWEGIRFIVFSCVCLFIGSQVMFEYRAEEIRKGVVRRC</sequence>
<keyword evidence="5 6" id="KW-0472">Membrane</keyword>
<feature type="transmembrane region" description="Helical" evidence="6">
    <location>
        <begin position="473"/>
        <end position="495"/>
    </location>
</feature>
<keyword evidence="4 6" id="KW-1133">Transmembrane helix</keyword>
<evidence type="ECO:0000256" key="1">
    <source>
        <dbReference type="ARBA" id="ARBA00004141"/>
    </source>
</evidence>
<dbReference type="PANTHER" id="PTHR13285">
    <property type="entry name" value="ACYLTRANSFERASE"/>
    <property type="match status" value="1"/>
</dbReference>
<feature type="transmembrane region" description="Helical" evidence="6">
    <location>
        <begin position="297"/>
        <end position="318"/>
    </location>
</feature>
<keyword evidence="3 6" id="KW-0812">Transmembrane</keyword>
<proteinExistence type="inferred from homology"/>
<comment type="similarity">
    <text evidence="2">Belongs to the membrane-bound acyltransferase family.</text>
</comment>
<evidence type="ECO:0000256" key="6">
    <source>
        <dbReference type="SAM" id="Phobius"/>
    </source>
</evidence>
<dbReference type="InterPro" id="IPR004299">
    <property type="entry name" value="MBOAT_fam"/>
</dbReference>
<feature type="transmembrane region" description="Helical" evidence="6">
    <location>
        <begin position="507"/>
        <end position="529"/>
    </location>
</feature>
<accession>A0AAW0FCM4</accession>
<gene>
    <name evidence="7" type="ORF">QCA50_018410</name>
</gene>
<comment type="caution">
    <text evidence="7">The sequence shown here is derived from an EMBL/GenBank/DDBJ whole genome shotgun (WGS) entry which is preliminary data.</text>
</comment>
<evidence type="ECO:0000256" key="2">
    <source>
        <dbReference type="ARBA" id="ARBA00010323"/>
    </source>
</evidence>
<evidence type="ECO:0000256" key="3">
    <source>
        <dbReference type="ARBA" id="ARBA00022692"/>
    </source>
</evidence>
<feature type="transmembrane region" description="Helical" evidence="6">
    <location>
        <begin position="339"/>
        <end position="361"/>
    </location>
</feature>
<evidence type="ECO:0000313" key="8">
    <source>
        <dbReference type="Proteomes" id="UP001385951"/>
    </source>
</evidence>
<dbReference type="EMBL" id="JASBNA010000070">
    <property type="protein sequence ID" value="KAK7678538.1"/>
    <property type="molecule type" value="Genomic_DNA"/>
</dbReference>
<feature type="transmembrane region" description="Helical" evidence="6">
    <location>
        <begin position="441"/>
        <end position="467"/>
    </location>
</feature>
<dbReference type="GO" id="GO:0008374">
    <property type="term" value="F:O-acyltransferase activity"/>
    <property type="evidence" value="ECO:0007669"/>
    <property type="project" value="TreeGrafter"/>
</dbReference>
<keyword evidence="8" id="KW-1185">Reference proteome</keyword>
<feature type="transmembrane region" description="Helical" evidence="6">
    <location>
        <begin position="549"/>
        <end position="567"/>
    </location>
</feature>
<organism evidence="7 8">
    <name type="scientific">Cerrena zonata</name>
    <dbReference type="NCBI Taxonomy" id="2478898"/>
    <lineage>
        <taxon>Eukaryota</taxon>
        <taxon>Fungi</taxon>
        <taxon>Dikarya</taxon>
        <taxon>Basidiomycota</taxon>
        <taxon>Agaricomycotina</taxon>
        <taxon>Agaricomycetes</taxon>
        <taxon>Polyporales</taxon>
        <taxon>Cerrenaceae</taxon>
        <taxon>Cerrena</taxon>
    </lineage>
</organism>
<evidence type="ECO:0008006" key="9">
    <source>
        <dbReference type="Google" id="ProtNLM"/>
    </source>
</evidence>
<dbReference type="Pfam" id="PF03062">
    <property type="entry name" value="MBOAT"/>
    <property type="match status" value="1"/>
</dbReference>
<feature type="transmembrane region" description="Helical" evidence="6">
    <location>
        <begin position="66"/>
        <end position="85"/>
    </location>
</feature>